<reference evidence="1 2" key="1">
    <citation type="journal article" date="1998" name="Science">
        <title>Genome sequence of the nematode C. elegans: a platform for investigating biology.</title>
        <authorList>
            <consortium name="The C. elegans sequencing consortium"/>
            <person name="Sulson J.E."/>
            <person name="Waterston R."/>
        </authorList>
    </citation>
    <scope>NUCLEOTIDE SEQUENCE [LARGE SCALE GENOMIC DNA]</scope>
    <source>
        <strain evidence="1 2">Bristol N2</strain>
    </source>
</reference>
<evidence type="ECO:0000313" key="3">
    <source>
        <dbReference type="WormBase" id="Y17D7B.10"/>
    </source>
</evidence>
<evidence type="ECO:0000313" key="1">
    <source>
        <dbReference type="EMBL" id="CBK19488.1"/>
    </source>
</evidence>
<dbReference type="Bgee" id="WBGene00194982">
    <property type="expression patterns" value="Expressed in pharyngeal muscle cell (C elegans) and 3 other cell types or tissues"/>
</dbReference>
<dbReference type="AGR" id="WB:WBGene00194982"/>
<dbReference type="Proteomes" id="UP000001940">
    <property type="component" value="Chromosome V"/>
</dbReference>
<evidence type="ECO:0000313" key="2">
    <source>
        <dbReference type="Proteomes" id="UP000001940"/>
    </source>
</evidence>
<dbReference type="WormBase" id="Y17D7B.10">
    <property type="protein sequence ID" value="CE44720"/>
    <property type="gene ID" value="WBGene00194982"/>
</dbReference>
<proteinExistence type="predicted"/>
<organism evidence="1 2">
    <name type="scientific">Caenorhabditis elegans</name>
    <dbReference type="NCBI Taxonomy" id="6239"/>
    <lineage>
        <taxon>Eukaryota</taxon>
        <taxon>Metazoa</taxon>
        <taxon>Ecdysozoa</taxon>
        <taxon>Nematoda</taxon>
        <taxon>Chromadorea</taxon>
        <taxon>Rhabditida</taxon>
        <taxon>Rhabditina</taxon>
        <taxon>Rhabditomorpha</taxon>
        <taxon>Rhabditoidea</taxon>
        <taxon>Rhabditidae</taxon>
        <taxon>Peloderinae</taxon>
        <taxon>Caenorhabditis</taxon>
    </lineage>
</organism>
<protein>
    <submittedName>
        <fullName evidence="1">Uncharacterized protein</fullName>
    </submittedName>
</protein>
<accession>D3NQ93</accession>
<dbReference type="InParanoid" id="D3NQ93"/>
<name>D3NQ93_CAEEL</name>
<dbReference type="AlphaFoldDB" id="D3NQ93"/>
<sequence>MNYPQSAVVQNEKYQLLSR</sequence>
<dbReference type="EMBL" id="BX284605">
    <property type="protein sequence ID" value="CBK19488.1"/>
    <property type="molecule type" value="Genomic_DNA"/>
</dbReference>
<dbReference type="STRING" id="6239.Y17D7B.10.1"/>
<gene>
    <name evidence="1" type="ORF">CELE_Y17D7B.10</name>
    <name evidence="1 3" type="ORF">Y17D7B.10</name>
</gene>
<keyword evidence="2" id="KW-1185">Reference proteome</keyword>